<keyword evidence="3" id="KW-1185">Reference proteome</keyword>
<dbReference type="Proteomes" id="UP001374535">
    <property type="component" value="Chromosome 6"/>
</dbReference>
<reference evidence="2 3" key="1">
    <citation type="journal article" date="2023" name="Life. Sci Alliance">
        <title>Evolutionary insights into 3D genome organization and epigenetic landscape of Vigna mungo.</title>
        <authorList>
            <person name="Junaid A."/>
            <person name="Singh B."/>
            <person name="Bhatia S."/>
        </authorList>
    </citation>
    <scope>NUCLEOTIDE SEQUENCE [LARGE SCALE GENOMIC DNA]</scope>
    <source>
        <strain evidence="2">Urdbean</strain>
    </source>
</reference>
<proteinExistence type="predicted"/>
<gene>
    <name evidence="2" type="ORF">V8G54_019867</name>
</gene>
<name>A0AAQ3NBK3_VIGMU</name>
<keyword evidence="1" id="KW-1133">Transmembrane helix</keyword>
<organism evidence="2 3">
    <name type="scientific">Vigna mungo</name>
    <name type="common">Black gram</name>
    <name type="synonym">Phaseolus mungo</name>
    <dbReference type="NCBI Taxonomy" id="3915"/>
    <lineage>
        <taxon>Eukaryota</taxon>
        <taxon>Viridiplantae</taxon>
        <taxon>Streptophyta</taxon>
        <taxon>Embryophyta</taxon>
        <taxon>Tracheophyta</taxon>
        <taxon>Spermatophyta</taxon>
        <taxon>Magnoliopsida</taxon>
        <taxon>eudicotyledons</taxon>
        <taxon>Gunneridae</taxon>
        <taxon>Pentapetalae</taxon>
        <taxon>rosids</taxon>
        <taxon>fabids</taxon>
        <taxon>Fabales</taxon>
        <taxon>Fabaceae</taxon>
        <taxon>Papilionoideae</taxon>
        <taxon>50 kb inversion clade</taxon>
        <taxon>NPAAA clade</taxon>
        <taxon>indigoferoid/millettioid clade</taxon>
        <taxon>Phaseoleae</taxon>
        <taxon>Vigna</taxon>
    </lineage>
</organism>
<dbReference type="EMBL" id="CP144695">
    <property type="protein sequence ID" value="WVZ06521.1"/>
    <property type="molecule type" value="Genomic_DNA"/>
</dbReference>
<evidence type="ECO:0000313" key="2">
    <source>
        <dbReference type="EMBL" id="WVZ06521.1"/>
    </source>
</evidence>
<sequence>MTSHPYLKREKSLYPCEEILTIEHLLLSDEIKIKNYYVFSHDILLLCPVFFPYNFILCFPLYLSSPIWWQAMQDEYDTFVANNTWTPTLLPLSLTSIDVKENVDGTINNYKARLVGKGCH</sequence>
<evidence type="ECO:0000256" key="1">
    <source>
        <dbReference type="SAM" id="Phobius"/>
    </source>
</evidence>
<feature type="transmembrane region" description="Helical" evidence="1">
    <location>
        <begin position="43"/>
        <end position="63"/>
    </location>
</feature>
<keyword evidence="1" id="KW-0472">Membrane</keyword>
<keyword evidence="1" id="KW-0812">Transmembrane</keyword>
<accession>A0AAQ3NBK3</accession>
<evidence type="ECO:0000313" key="3">
    <source>
        <dbReference type="Proteomes" id="UP001374535"/>
    </source>
</evidence>
<dbReference type="AlphaFoldDB" id="A0AAQ3NBK3"/>
<protein>
    <submittedName>
        <fullName evidence="2">Uncharacterized protein</fullName>
    </submittedName>
</protein>